<reference evidence="2" key="1">
    <citation type="submission" date="2019-11" db="EMBL/GenBank/DDBJ databases">
        <authorList>
            <person name="Liu Y."/>
            <person name="Hou J."/>
            <person name="Li T.-Q."/>
            <person name="Guan C.-H."/>
            <person name="Wu X."/>
            <person name="Wu H.-Z."/>
            <person name="Ling F."/>
            <person name="Zhang R."/>
            <person name="Shi X.-G."/>
            <person name="Ren J.-P."/>
            <person name="Chen E.-F."/>
            <person name="Sun J.-M."/>
        </authorList>
    </citation>
    <scope>NUCLEOTIDE SEQUENCE</scope>
    <source>
        <strain evidence="2">Adult_tree_wgs_1</strain>
        <tissue evidence="2">Leaves</tissue>
    </source>
</reference>
<evidence type="ECO:0000313" key="2">
    <source>
        <dbReference type="EMBL" id="KAF7135551.1"/>
    </source>
</evidence>
<gene>
    <name evidence="2" type="ORF">RHSIM_Rhsim08G0126400</name>
</gene>
<accession>A0A834LH33</accession>
<feature type="compositionally biased region" description="Basic and acidic residues" evidence="1">
    <location>
        <begin position="161"/>
        <end position="176"/>
    </location>
</feature>
<evidence type="ECO:0000256" key="1">
    <source>
        <dbReference type="SAM" id="MobiDB-lite"/>
    </source>
</evidence>
<organism evidence="2 3">
    <name type="scientific">Rhododendron simsii</name>
    <name type="common">Sims's rhododendron</name>
    <dbReference type="NCBI Taxonomy" id="118357"/>
    <lineage>
        <taxon>Eukaryota</taxon>
        <taxon>Viridiplantae</taxon>
        <taxon>Streptophyta</taxon>
        <taxon>Embryophyta</taxon>
        <taxon>Tracheophyta</taxon>
        <taxon>Spermatophyta</taxon>
        <taxon>Magnoliopsida</taxon>
        <taxon>eudicotyledons</taxon>
        <taxon>Gunneridae</taxon>
        <taxon>Pentapetalae</taxon>
        <taxon>asterids</taxon>
        <taxon>Ericales</taxon>
        <taxon>Ericaceae</taxon>
        <taxon>Ericoideae</taxon>
        <taxon>Rhodoreae</taxon>
        <taxon>Rhododendron</taxon>
    </lineage>
</organism>
<evidence type="ECO:0000313" key="3">
    <source>
        <dbReference type="Proteomes" id="UP000626092"/>
    </source>
</evidence>
<feature type="region of interest" description="Disordered" evidence="1">
    <location>
        <begin position="161"/>
        <end position="183"/>
    </location>
</feature>
<keyword evidence="3" id="KW-1185">Reference proteome</keyword>
<comment type="caution">
    <text evidence="2">The sequence shown here is derived from an EMBL/GenBank/DDBJ whole genome shotgun (WGS) entry which is preliminary data.</text>
</comment>
<protein>
    <submittedName>
        <fullName evidence="2">Uncharacterized protein</fullName>
    </submittedName>
</protein>
<feature type="region of interest" description="Disordered" evidence="1">
    <location>
        <begin position="1"/>
        <end position="83"/>
    </location>
</feature>
<sequence length="294" mass="32854">MSRRNVPKPFIPTKTTNPARARGTSDQQQREKRQKTSNKPTPPSSSQPMHPEELRAPTPRADIPEPHVDTNELPSETIVRREFSPSYTNPEGRVVLLNDSTKAEPGLAVTLLRGLALPRDMDQVPTDLLPRIGEMCLHLVQAGQAALKAYDKATKVAAKRERYKSDRDSARQEGKTWEQQAKASGMKWRGEASKFYKLGYAAFVDEMAGVMVIEPELGFLKQLLEPVVPDLELPYTEEECQLLPPEEDEDEQMTDAERQQEGIGENVAEGGGRGKFAKAEAQDKVAEDEIYDLD</sequence>
<name>A0A834LH33_RHOSS</name>
<dbReference type="Proteomes" id="UP000626092">
    <property type="component" value="Unassembled WGS sequence"/>
</dbReference>
<feature type="region of interest" description="Disordered" evidence="1">
    <location>
        <begin position="242"/>
        <end position="294"/>
    </location>
</feature>
<feature type="compositionally biased region" description="Acidic residues" evidence="1">
    <location>
        <begin position="242"/>
        <end position="254"/>
    </location>
</feature>
<dbReference type="EMBL" id="WJXA01000008">
    <property type="protein sequence ID" value="KAF7135551.1"/>
    <property type="molecule type" value="Genomic_DNA"/>
</dbReference>
<proteinExistence type="predicted"/>
<feature type="compositionally biased region" description="Basic and acidic residues" evidence="1">
    <location>
        <begin position="277"/>
        <end position="287"/>
    </location>
</feature>
<dbReference type="AlphaFoldDB" id="A0A834LH33"/>